<protein>
    <submittedName>
        <fullName evidence="1">Uncharacterized protein</fullName>
    </submittedName>
</protein>
<dbReference type="EMBL" id="JBHSGU010000002">
    <property type="protein sequence ID" value="MFC4699393.1"/>
    <property type="molecule type" value="Genomic_DNA"/>
</dbReference>
<evidence type="ECO:0000313" key="1">
    <source>
        <dbReference type="EMBL" id="MFC4699393.1"/>
    </source>
</evidence>
<comment type="caution">
    <text evidence="1">The sequence shown here is derived from an EMBL/GenBank/DDBJ whole genome shotgun (WGS) entry which is preliminary data.</text>
</comment>
<keyword evidence="2" id="KW-1185">Reference proteome</keyword>
<accession>A0ABV9LVC3</accession>
<proteinExistence type="predicted"/>
<reference evidence="2" key="1">
    <citation type="journal article" date="2019" name="Int. J. Syst. Evol. Microbiol.">
        <title>The Global Catalogue of Microorganisms (GCM) 10K type strain sequencing project: providing services to taxonomists for standard genome sequencing and annotation.</title>
        <authorList>
            <consortium name="The Broad Institute Genomics Platform"/>
            <consortium name="The Broad Institute Genome Sequencing Center for Infectious Disease"/>
            <person name="Wu L."/>
            <person name="Ma J."/>
        </authorList>
    </citation>
    <scope>NUCLEOTIDE SEQUENCE [LARGE SCALE GENOMIC DNA]</scope>
    <source>
        <strain evidence="2">KACC 12507</strain>
    </source>
</reference>
<evidence type="ECO:0000313" key="2">
    <source>
        <dbReference type="Proteomes" id="UP001595897"/>
    </source>
</evidence>
<dbReference type="Proteomes" id="UP001595897">
    <property type="component" value="Unassembled WGS sequence"/>
</dbReference>
<gene>
    <name evidence="1" type="ORF">ACFO4O_04370</name>
</gene>
<name>A0ABV9LVC3_9ALTE</name>
<dbReference type="RefSeq" id="WP_382406141.1">
    <property type="nucleotide sequence ID" value="NZ_JBHSGU010000002.1"/>
</dbReference>
<sequence length="206" mass="22938">MPRLQSAAVLKAKRLGRRFDMIRIDLATPIYLTDNKFNYTYQSNEYLANGLLLDVDVGAMTAGVEANDWEVTLSGVLDSVYPNVLAAEYRNRWVYHYSAYFDEDATGINIVGVEDKKHGQIISITDEDDDESGEIVLTITGPLGNVDQANQVKTNNVSQERRWGPDRFFQFAHETDFTIPNNKNSSSFVGVRFGGTAVSSVPSVSE</sequence>
<organism evidence="1 2">
    <name type="scientific">Glaciecola siphonariae</name>
    <dbReference type="NCBI Taxonomy" id="521012"/>
    <lineage>
        <taxon>Bacteria</taxon>
        <taxon>Pseudomonadati</taxon>
        <taxon>Pseudomonadota</taxon>
        <taxon>Gammaproteobacteria</taxon>
        <taxon>Alteromonadales</taxon>
        <taxon>Alteromonadaceae</taxon>
        <taxon>Glaciecola</taxon>
    </lineage>
</organism>